<accession>A0A1S8IJB5</accession>
<keyword evidence="8" id="KW-0131">Cell cycle</keyword>
<reference evidence="9 10" key="1">
    <citation type="submission" date="2017-02" db="EMBL/GenBank/DDBJ databases">
        <title>Clonality and virulence of isolates of VRE in Hematopoietic Stem Cell Transplanted (HSCT) patients.</title>
        <authorList>
            <person name="Marchi A.P."/>
            <person name="Martins R.C."/>
            <person name="Marie S.K."/>
            <person name="Levin A.S."/>
            <person name="Costa S.F."/>
        </authorList>
    </citation>
    <scope>NUCLEOTIDE SEQUENCE [LARGE SCALE GENOMIC DNA]</scope>
    <source>
        <strain evidence="9 10">LIM1759</strain>
    </source>
</reference>
<evidence type="ECO:0000256" key="3">
    <source>
        <dbReference type="ARBA" id="ARBA00022618"/>
    </source>
</evidence>
<evidence type="ECO:0000256" key="5">
    <source>
        <dbReference type="ARBA" id="ARBA00022908"/>
    </source>
</evidence>
<dbReference type="InterPro" id="IPR010998">
    <property type="entry name" value="Integrase_recombinase_N"/>
</dbReference>
<dbReference type="GO" id="GO:0007059">
    <property type="term" value="P:chromosome segregation"/>
    <property type="evidence" value="ECO:0007669"/>
    <property type="project" value="UniProtKB-KW"/>
</dbReference>
<dbReference type="InterPro" id="IPR002104">
    <property type="entry name" value="Integrase_catalytic"/>
</dbReference>
<keyword evidence="7" id="KW-0233">DNA recombination</keyword>
<sequence length="364" mass="41837">MNNMKNTEIYQKIDTIILHMPDYIKDFVQDREDKDQSPRTTLEYLKNYKLFYEWLLSESIVPDTSITSIRQLTAYDLNLYKSHLKRRTKENVKKETTKTKLKDNNNLGLSTSTINRNITALKVLFKYLSKSSNNPLGKPYLENNPMDQVATITDKTTLAARANAIEKKLFLDEDTQNYLDYIANEYKKTLSKRALIYYQRDVERDLAINALILGSGLRLSEVVNINLEDLSLEKNNVVVTRKGNKRDAVNIAAFAMEYLANYLAIRKERYKVTENEKALFLAIYQGEAKRISGIAIERMVAKYSKGFRVQVSPHKLRHTLATRLYQQTNSLVLTAQQLGHTSTNTTTLYTHIDNAATIDALNAL</sequence>
<evidence type="ECO:0000256" key="8">
    <source>
        <dbReference type="ARBA" id="ARBA00023306"/>
    </source>
</evidence>
<dbReference type="PROSITE" id="PS51898">
    <property type="entry name" value="TYR_RECOMBINASE"/>
    <property type="match status" value="1"/>
</dbReference>
<proteinExistence type="predicted"/>
<dbReference type="PANTHER" id="PTHR30349:SF77">
    <property type="entry name" value="TYROSINE RECOMBINASE XERC"/>
    <property type="match status" value="1"/>
</dbReference>
<dbReference type="SUPFAM" id="SSF56349">
    <property type="entry name" value="DNA breaking-rejoining enzymes"/>
    <property type="match status" value="1"/>
</dbReference>
<dbReference type="InterPro" id="IPR050090">
    <property type="entry name" value="Tyrosine_recombinase_XerCD"/>
</dbReference>
<keyword evidence="4" id="KW-0159">Chromosome partition</keyword>
<evidence type="ECO:0000313" key="10">
    <source>
        <dbReference type="Proteomes" id="UP000191171"/>
    </source>
</evidence>
<dbReference type="InterPro" id="IPR013762">
    <property type="entry name" value="Integrase-like_cat_sf"/>
</dbReference>
<evidence type="ECO:0000256" key="4">
    <source>
        <dbReference type="ARBA" id="ARBA00022829"/>
    </source>
</evidence>
<dbReference type="InterPro" id="IPR044068">
    <property type="entry name" value="CB"/>
</dbReference>
<dbReference type="PROSITE" id="PS51900">
    <property type="entry name" value="CB"/>
    <property type="match status" value="1"/>
</dbReference>
<keyword evidence="3" id="KW-0132">Cell division</keyword>
<name>A0A1S8IJB5_ENTFC</name>
<dbReference type="GO" id="GO:0006310">
    <property type="term" value="P:DNA recombination"/>
    <property type="evidence" value="ECO:0007669"/>
    <property type="project" value="UniProtKB-KW"/>
</dbReference>
<organism evidence="9 10">
    <name type="scientific">Enterococcus faecium</name>
    <name type="common">Streptococcus faecium</name>
    <dbReference type="NCBI Taxonomy" id="1352"/>
    <lineage>
        <taxon>Bacteria</taxon>
        <taxon>Bacillati</taxon>
        <taxon>Bacillota</taxon>
        <taxon>Bacilli</taxon>
        <taxon>Lactobacillales</taxon>
        <taxon>Enterococcaceae</taxon>
        <taxon>Enterococcus</taxon>
    </lineage>
</organism>
<keyword evidence="2" id="KW-0963">Cytoplasm</keyword>
<evidence type="ECO:0000313" key="9">
    <source>
        <dbReference type="EMBL" id="OOL79821.1"/>
    </source>
</evidence>
<gene>
    <name evidence="9" type="ORF">B1P95_14495</name>
</gene>
<dbReference type="EMBL" id="MVGJ01000153">
    <property type="protein sequence ID" value="OOL79821.1"/>
    <property type="molecule type" value="Genomic_DNA"/>
</dbReference>
<dbReference type="Gene3D" id="1.10.150.130">
    <property type="match status" value="1"/>
</dbReference>
<dbReference type="AlphaFoldDB" id="A0A1S8IJB5"/>
<keyword evidence="6" id="KW-0238">DNA-binding</keyword>
<evidence type="ECO:0000256" key="6">
    <source>
        <dbReference type="ARBA" id="ARBA00023125"/>
    </source>
</evidence>
<dbReference type="GO" id="GO:0003677">
    <property type="term" value="F:DNA binding"/>
    <property type="evidence" value="ECO:0007669"/>
    <property type="project" value="UniProtKB-UniRule"/>
</dbReference>
<dbReference type="Gene3D" id="1.10.443.10">
    <property type="entry name" value="Intergrase catalytic core"/>
    <property type="match status" value="1"/>
</dbReference>
<evidence type="ECO:0000256" key="2">
    <source>
        <dbReference type="ARBA" id="ARBA00022490"/>
    </source>
</evidence>
<dbReference type="PANTHER" id="PTHR30349">
    <property type="entry name" value="PHAGE INTEGRASE-RELATED"/>
    <property type="match status" value="1"/>
</dbReference>
<keyword evidence="5" id="KW-0229">DNA integration</keyword>
<dbReference type="Pfam" id="PF00589">
    <property type="entry name" value="Phage_integrase"/>
    <property type="match status" value="1"/>
</dbReference>
<protein>
    <submittedName>
        <fullName evidence="9">Tyrosine recombinase XerS</fullName>
    </submittedName>
</protein>
<comment type="caution">
    <text evidence="9">The sequence shown here is derived from an EMBL/GenBank/DDBJ whole genome shotgun (WGS) entry which is preliminary data.</text>
</comment>
<comment type="subcellular location">
    <subcellularLocation>
        <location evidence="1">Cytoplasm</location>
    </subcellularLocation>
</comment>
<dbReference type="GO" id="GO:0005737">
    <property type="term" value="C:cytoplasm"/>
    <property type="evidence" value="ECO:0007669"/>
    <property type="project" value="UniProtKB-SubCell"/>
</dbReference>
<dbReference type="Proteomes" id="UP000191171">
    <property type="component" value="Unassembled WGS sequence"/>
</dbReference>
<dbReference type="InterPro" id="IPR011010">
    <property type="entry name" value="DNA_brk_join_enz"/>
</dbReference>
<dbReference type="GO" id="GO:0015074">
    <property type="term" value="P:DNA integration"/>
    <property type="evidence" value="ECO:0007669"/>
    <property type="project" value="UniProtKB-KW"/>
</dbReference>
<evidence type="ECO:0000256" key="7">
    <source>
        <dbReference type="ARBA" id="ARBA00023172"/>
    </source>
</evidence>
<dbReference type="NCBIfam" id="NF003462">
    <property type="entry name" value="PRK05084.1"/>
    <property type="match status" value="1"/>
</dbReference>
<evidence type="ECO:0000256" key="1">
    <source>
        <dbReference type="ARBA" id="ARBA00004496"/>
    </source>
</evidence>
<dbReference type="GO" id="GO:0051301">
    <property type="term" value="P:cell division"/>
    <property type="evidence" value="ECO:0007669"/>
    <property type="project" value="UniProtKB-KW"/>
</dbReference>